<name>A0A7U9TGH7_9MOLU</name>
<sequence length="289" mass="33642">MKKIVAIVGPTGSGKTGLSIALAKLYGFQIINGDSVQVYKRLNIGSAKIKDEDKKGVKHHLFDIRDPKDAYTVYNFQTDVRQKIDEIDLPMIVGGTGLYIKAALYDYEFIDEKKDDDFEKNHIHLSDEALYQELLKLDPHIKIDQFNRRRVLRALEQATQGSLRSKKTNKDQLLYDALIVYLDLDRDILEDRLYTRLDQQLKDGFIKEVEDLRKDDIHINAIGYKQIDQYLDNQMSYEDMKKEIVKKSRQLAKKQKTWFKNQMQVHMIDALSPTVIDQAKILIDNFLKT</sequence>
<evidence type="ECO:0000256" key="3">
    <source>
        <dbReference type="ARBA" id="ARBA00005842"/>
    </source>
</evidence>
<evidence type="ECO:0000256" key="5">
    <source>
        <dbReference type="ARBA" id="ARBA00022694"/>
    </source>
</evidence>
<keyword evidence="5 10" id="KW-0819">tRNA processing</keyword>
<dbReference type="HAMAP" id="MF_00185">
    <property type="entry name" value="IPP_trans"/>
    <property type="match status" value="1"/>
</dbReference>
<comment type="cofactor">
    <cofactor evidence="1 10">
        <name>Mg(2+)</name>
        <dbReference type="ChEBI" id="CHEBI:18420"/>
    </cofactor>
</comment>
<evidence type="ECO:0000256" key="7">
    <source>
        <dbReference type="ARBA" id="ARBA00022840"/>
    </source>
</evidence>
<dbReference type="NCBIfam" id="TIGR00174">
    <property type="entry name" value="miaA"/>
    <property type="match status" value="1"/>
</dbReference>
<keyword evidence="6 10" id="KW-0547">Nucleotide-binding</keyword>
<evidence type="ECO:0000313" key="15">
    <source>
        <dbReference type="Proteomes" id="UP000620133"/>
    </source>
</evidence>
<organism evidence="14 15">
    <name type="scientific">Mariniplasma anaerobium</name>
    <dbReference type="NCBI Taxonomy" id="2735436"/>
    <lineage>
        <taxon>Bacteria</taxon>
        <taxon>Bacillati</taxon>
        <taxon>Mycoplasmatota</taxon>
        <taxon>Mollicutes</taxon>
        <taxon>Acholeplasmatales</taxon>
        <taxon>Acholeplasmataceae</taxon>
        <taxon>Mariniplasma</taxon>
    </lineage>
</organism>
<keyword evidence="4 10" id="KW-0808">Transferase</keyword>
<dbReference type="InterPro" id="IPR018022">
    <property type="entry name" value="IPT"/>
</dbReference>
<evidence type="ECO:0000256" key="8">
    <source>
        <dbReference type="ARBA" id="ARBA00022842"/>
    </source>
</evidence>
<evidence type="ECO:0000256" key="1">
    <source>
        <dbReference type="ARBA" id="ARBA00001946"/>
    </source>
</evidence>
<keyword evidence="15" id="KW-1185">Reference proteome</keyword>
<dbReference type="GO" id="GO:0052381">
    <property type="term" value="F:tRNA dimethylallyltransferase activity"/>
    <property type="evidence" value="ECO:0007669"/>
    <property type="project" value="UniProtKB-UniRule"/>
</dbReference>
<feature type="region of interest" description="Interaction with substrate tRNA" evidence="10">
    <location>
        <begin position="34"/>
        <end position="37"/>
    </location>
</feature>
<dbReference type="PANTHER" id="PTHR11088">
    <property type="entry name" value="TRNA DIMETHYLALLYLTRANSFERASE"/>
    <property type="match status" value="1"/>
</dbReference>
<evidence type="ECO:0000256" key="2">
    <source>
        <dbReference type="ARBA" id="ARBA00003213"/>
    </source>
</evidence>
<feature type="binding site" evidence="10">
    <location>
        <begin position="9"/>
        <end position="16"/>
    </location>
    <ligand>
        <name>ATP</name>
        <dbReference type="ChEBI" id="CHEBI:30616"/>
    </ligand>
</feature>
<evidence type="ECO:0000256" key="6">
    <source>
        <dbReference type="ARBA" id="ARBA00022741"/>
    </source>
</evidence>
<evidence type="ECO:0000256" key="10">
    <source>
        <dbReference type="HAMAP-Rule" id="MF_00185"/>
    </source>
</evidence>
<evidence type="ECO:0000256" key="12">
    <source>
        <dbReference type="RuleBase" id="RU003784"/>
    </source>
</evidence>
<dbReference type="PANTHER" id="PTHR11088:SF60">
    <property type="entry name" value="TRNA DIMETHYLALLYLTRANSFERASE"/>
    <property type="match status" value="1"/>
</dbReference>
<comment type="caution">
    <text evidence="10">Lacks conserved residue(s) required for the propagation of feature annotation.</text>
</comment>
<comment type="function">
    <text evidence="2 10 12">Catalyzes the transfer of a dimethylallyl group onto the adenine at position 37 in tRNAs that read codons beginning with uridine, leading to the formation of N6-(dimethylallyl)adenosine (i(6)A).</text>
</comment>
<feature type="site" description="Interaction with substrate tRNA" evidence="10">
    <location>
        <position position="96"/>
    </location>
</feature>
<dbReference type="GO" id="GO:0005524">
    <property type="term" value="F:ATP binding"/>
    <property type="evidence" value="ECO:0007669"/>
    <property type="project" value="UniProtKB-UniRule"/>
</dbReference>
<dbReference type="Pfam" id="PF01715">
    <property type="entry name" value="IPPT"/>
    <property type="match status" value="1"/>
</dbReference>
<comment type="subunit">
    <text evidence="10">Monomer.</text>
</comment>
<dbReference type="Gene3D" id="3.40.50.300">
    <property type="entry name" value="P-loop containing nucleotide triphosphate hydrolases"/>
    <property type="match status" value="1"/>
</dbReference>
<comment type="catalytic activity">
    <reaction evidence="9 10 11">
        <text>adenosine(37) in tRNA + dimethylallyl diphosphate = N(6)-dimethylallyladenosine(37) in tRNA + diphosphate</text>
        <dbReference type="Rhea" id="RHEA:26482"/>
        <dbReference type="Rhea" id="RHEA-COMP:10162"/>
        <dbReference type="Rhea" id="RHEA-COMP:10375"/>
        <dbReference type="ChEBI" id="CHEBI:33019"/>
        <dbReference type="ChEBI" id="CHEBI:57623"/>
        <dbReference type="ChEBI" id="CHEBI:74411"/>
        <dbReference type="ChEBI" id="CHEBI:74415"/>
        <dbReference type="EC" id="2.5.1.75"/>
    </reaction>
</comment>
<comment type="similarity">
    <text evidence="3 10 13">Belongs to the IPP transferase family.</text>
</comment>
<evidence type="ECO:0000313" key="14">
    <source>
        <dbReference type="EMBL" id="BCR35666.1"/>
    </source>
</evidence>
<evidence type="ECO:0000256" key="11">
    <source>
        <dbReference type="RuleBase" id="RU003783"/>
    </source>
</evidence>
<proteinExistence type="inferred from homology"/>
<dbReference type="InterPro" id="IPR027417">
    <property type="entry name" value="P-loop_NTPase"/>
</dbReference>
<dbReference type="EC" id="2.5.1.75" evidence="10"/>
<dbReference type="AlphaFoldDB" id="A0A7U9TGH7"/>
<accession>A0A7U9TGH7</accession>
<dbReference type="EMBL" id="AP024412">
    <property type="protein sequence ID" value="BCR35666.1"/>
    <property type="molecule type" value="Genomic_DNA"/>
</dbReference>
<keyword evidence="8 10" id="KW-0460">Magnesium</keyword>
<evidence type="ECO:0000256" key="9">
    <source>
        <dbReference type="ARBA" id="ARBA00049563"/>
    </source>
</evidence>
<feature type="binding site" evidence="10">
    <location>
        <begin position="11"/>
        <end position="16"/>
    </location>
    <ligand>
        <name>substrate</name>
    </ligand>
</feature>
<dbReference type="Gene3D" id="1.10.20.140">
    <property type="match status" value="1"/>
</dbReference>
<dbReference type="GO" id="GO:0006400">
    <property type="term" value="P:tRNA modification"/>
    <property type="evidence" value="ECO:0007669"/>
    <property type="project" value="TreeGrafter"/>
</dbReference>
<evidence type="ECO:0000256" key="4">
    <source>
        <dbReference type="ARBA" id="ARBA00022679"/>
    </source>
</evidence>
<dbReference type="Proteomes" id="UP000620133">
    <property type="component" value="Chromosome"/>
</dbReference>
<dbReference type="InterPro" id="IPR039657">
    <property type="entry name" value="Dimethylallyltransferase"/>
</dbReference>
<gene>
    <name evidence="10 14" type="primary">miaA</name>
    <name evidence="14" type="ORF">MPAN_005590</name>
</gene>
<protein>
    <recommendedName>
        <fullName evidence="10">tRNA dimethylallyltransferase</fullName>
        <ecNumber evidence="10">2.5.1.75</ecNumber>
    </recommendedName>
    <alternativeName>
        <fullName evidence="10">Dimethylallyl diphosphate:tRNA dimethylallyltransferase</fullName>
        <shortName evidence="10">DMAPP:tRNA dimethylallyltransferase</shortName>
        <shortName evidence="10">DMATase</shortName>
    </alternativeName>
    <alternativeName>
        <fullName evidence="10">Isopentenyl-diphosphate:tRNA isopentenyltransferase</fullName>
        <shortName evidence="10">IPP transferase</shortName>
        <shortName evidence="10">IPPT</shortName>
        <shortName evidence="10">IPTase</shortName>
    </alternativeName>
</protein>
<keyword evidence="7 10" id="KW-0067">ATP-binding</keyword>
<reference evidence="14" key="1">
    <citation type="submission" date="2021-01" db="EMBL/GenBank/DDBJ databases">
        <title>Draft genome sequence of Acholeplasmataceae bacterium strain Mahy22.</title>
        <authorList>
            <person name="Watanabe M."/>
            <person name="Kojima H."/>
            <person name="Fukui M."/>
        </authorList>
    </citation>
    <scope>NUCLEOTIDE SEQUENCE</scope>
    <source>
        <strain evidence="14">Mahy22</strain>
    </source>
</reference>
<dbReference type="SUPFAM" id="SSF52540">
    <property type="entry name" value="P-loop containing nucleoside triphosphate hydrolases"/>
    <property type="match status" value="2"/>
</dbReference>
<dbReference type="KEGG" id="manr:MPAN_005590"/>
<dbReference type="RefSeq" id="WP_176238509.1">
    <property type="nucleotide sequence ID" value="NZ_AP024412.1"/>
</dbReference>
<evidence type="ECO:0000256" key="13">
    <source>
        <dbReference type="RuleBase" id="RU003785"/>
    </source>
</evidence>